<name>A0A6G1S8H5_9ACAR</name>
<feature type="compositionally biased region" description="Low complexity" evidence="1">
    <location>
        <begin position="93"/>
        <end position="114"/>
    </location>
</feature>
<evidence type="ECO:0000256" key="2">
    <source>
        <dbReference type="SAM" id="SignalP"/>
    </source>
</evidence>
<evidence type="ECO:0000313" key="3">
    <source>
        <dbReference type="EMBL" id="MDE46467.1"/>
    </source>
</evidence>
<organism evidence="3">
    <name type="scientific">Aceria tosichella</name>
    <name type="common">wheat curl mite</name>
    <dbReference type="NCBI Taxonomy" id="561515"/>
    <lineage>
        <taxon>Eukaryota</taxon>
        <taxon>Metazoa</taxon>
        <taxon>Ecdysozoa</taxon>
        <taxon>Arthropoda</taxon>
        <taxon>Chelicerata</taxon>
        <taxon>Arachnida</taxon>
        <taxon>Acari</taxon>
        <taxon>Acariformes</taxon>
        <taxon>Trombidiformes</taxon>
        <taxon>Prostigmata</taxon>
        <taxon>Eupodina</taxon>
        <taxon>Eriophyoidea</taxon>
        <taxon>Eriophyidae</taxon>
        <taxon>Eriophyinae</taxon>
        <taxon>Aceriini</taxon>
        <taxon>Aceria</taxon>
    </lineage>
</organism>
<feature type="region of interest" description="Disordered" evidence="1">
    <location>
        <begin position="57"/>
        <end position="114"/>
    </location>
</feature>
<reference evidence="3" key="1">
    <citation type="submission" date="2018-10" db="EMBL/GenBank/DDBJ databases">
        <title>Transcriptome assembly of Aceria tosichella (Wheat curl mite) Type 2.</title>
        <authorList>
            <person name="Scully E.D."/>
            <person name="Geib S.M."/>
            <person name="Palmer N.A."/>
            <person name="Gupta A.K."/>
            <person name="Sarath G."/>
            <person name="Tatineni S."/>
        </authorList>
    </citation>
    <scope>NUCLEOTIDE SEQUENCE</scope>
    <source>
        <strain evidence="3">LincolnNE</strain>
    </source>
</reference>
<dbReference type="EMBL" id="GGYP01001696">
    <property type="protein sequence ID" value="MDE46467.1"/>
    <property type="molecule type" value="Transcribed_RNA"/>
</dbReference>
<feature type="chain" id="PRO_5026178726" evidence="2">
    <location>
        <begin position="30"/>
        <end position="189"/>
    </location>
</feature>
<sequence length="189" mass="20888">MSPSFNQYVKTLVLVVVLGYLLALDSSEARGLDEQQQQDEFSNYNQGNNIQQAQQQQLLAAAAASQRPTLTSGDAQNLDRLDSDDDDDDDDGIQQVQADQQNNYYDNQQPQQMNSPAQVVAGSDLYQTDQSYQAPYQPAPSQDLKPAASKHYGHHKHGAKGWLDMGAWTGKKGAFGWYDKHPVGGKGRK</sequence>
<gene>
    <name evidence="3" type="ORF">g.11220</name>
</gene>
<keyword evidence="2" id="KW-0732">Signal</keyword>
<evidence type="ECO:0000256" key="1">
    <source>
        <dbReference type="SAM" id="MobiDB-lite"/>
    </source>
</evidence>
<feature type="signal peptide" evidence="2">
    <location>
        <begin position="1"/>
        <end position="29"/>
    </location>
</feature>
<feature type="compositionally biased region" description="Acidic residues" evidence="1">
    <location>
        <begin position="82"/>
        <end position="92"/>
    </location>
</feature>
<accession>A0A6G1S8H5</accession>
<feature type="region of interest" description="Disordered" evidence="1">
    <location>
        <begin position="134"/>
        <end position="157"/>
    </location>
</feature>
<proteinExistence type="predicted"/>
<protein>
    <submittedName>
        <fullName evidence="3">Uncharacterized protein</fullName>
    </submittedName>
</protein>
<dbReference type="AlphaFoldDB" id="A0A6G1S8H5"/>